<evidence type="ECO:0000256" key="1">
    <source>
        <dbReference type="SAM" id="Coils"/>
    </source>
</evidence>
<feature type="compositionally biased region" description="Low complexity" evidence="2">
    <location>
        <begin position="71"/>
        <end position="84"/>
    </location>
</feature>
<keyword evidence="1" id="KW-0175">Coiled coil</keyword>
<organism evidence="3 4">
    <name type="scientific">Acanthamoeba castellanii (strain ATCC 30010 / Neff)</name>
    <dbReference type="NCBI Taxonomy" id="1257118"/>
    <lineage>
        <taxon>Eukaryota</taxon>
        <taxon>Amoebozoa</taxon>
        <taxon>Discosea</taxon>
        <taxon>Longamoebia</taxon>
        <taxon>Centramoebida</taxon>
        <taxon>Acanthamoebidae</taxon>
        <taxon>Acanthamoeba</taxon>
    </lineage>
</organism>
<dbReference type="VEuPathDB" id="AmoebaDB:ACA1_373570"/>
<feature type="region of interest" description="Disordered" evidence="2">
    <location>
        <begin position="937"/>
        <end position="976"/>
    </location>
</feature>
<feature type="compositionally biased region" description="Low complexity" evidence="2">
    <location>
        <begin position="157"/>
        <end position="207"/>
    </location>
</feature>
<keyword evidence="4" id="KW-1185">Reference proteome</keyword>
<feature type="compositionally biased region" description="Polar residues" evidence="2">
    <location>
        <begin position="1"/>
        <end position="16"/>
    </location>
</feature>
<dbReference type="KEGG" id="acan:ACA1_373570"/>
<feature type="compositionally biased region" description="Basic residues" evidence="2">
    <location>
        <begin position="942"/>
        <end position="964"/>
    </location>
</feature>
<evidence type="ECO:0000256" key="2">
    <source>
        <dbReference type="SAM" id="MobiDB-lite"/>
    </source>
</evidence>
<evidence type="ECO:0000313" key="3">
    <source>
        <dbReference type="EMBL" id="ELR12294.1"/>
    </source>
</evidence>
<feature type="coiled-coil region" evidence="1">
    <location>
        <begin position="540"/>
        <end position="567"/>
    </location>
</feature>
<dbReference type="RefSeq" id="XP_004334307.1">
    <property type="nucleotide sequence ID" value="XM_004334259.1"/>
</dbReference>
<name>L8GHG5_ACACF</name>
<sequence length="1069" mass="116592">MNNNASVEVPNHFNNASGGGGDGAPNKSPILRHRESSSSAASSSSSSQKPQYRWEKWTFCNSPPSPRQTFSLGRPSGDGGRSSSFSNAHGSMLYSDSGWIMEHPIPYSETDNKGGFGLLPPSGLSLSAGALTHTPGPYGPCSCGSAFCSCFSSFSTSPRSSSPRSTPLSSPRPASSTTGSTQPPKLQQPQQWIIKPPINSSSSSSSSGASTPVASTPRNRRSLKVSKEERVLRRSSSAPERDSLYASENCPFTPATKATHPRSSTLVHSSNSWKSATDLLGRQKKTAPPVESAGTRETQQDGHSITVPAAAATSQSPRSSPGIGKFLVVYRDKIWLLFPILPEWLTQSNLDSVFAPSEPVVPTEMSLCLHVAAALGARTSGDMKTAEQLLARALRMAEFLLERQQTKPAHQLYWLALGLFGLSFYVLDPLNMQVSSKYLLMAMKLCEKIEARRSVVYIKCICLLVSHGTPELEETLRNQIMLTLRAIMDLPLEHTFPFSTTHISDEMVKALRFLLKTESLWAFIIDGPPQDDTYQGDAFYLQAVKRLDEVEEELKEFEELLICLADGRSDTNNNNVTTNTTNDALTSSSPSLSMPSLWSRPLYFDPSITAFILFTTKTLKAECHRELGNINMAVEWAINAFEVARNDLEYFQPTSLCTLDSLFHIFMQSDRRYAHALIEVIGVLEQRHVAASFIRHKYDTVLEREEDEEARRLQSQQQQQAYAGYPLRELAQPVVSTCLVLSSSSAESMPQTTTFFPSGSPLQQHPQPNVAAAQQPPPLTQTIPGLSQLSQSSTSVAGGQHHFAAPRQVSPRTKARNRRSAPRQGAGSTQAGSPQLPRQASASAILTRGGTPTGTFRGIYLSQGYTLINASSSPPSTQPLAERKLTAPGGHQKAVPPFLSSRSQSAPQLLAHARPSVASAVPLSFLPYPPHPSTFLQEHQPPNHHQHQDHHHHFAQHQHQRQHQHQQPFSPTYGLPLGPSALPIQLPPELIEPSAVFGGLELELCDWTLDESSGQGGSGPMEMPRSPDGMFMSDELKPEEMDPLPPPRSVAPAHIFGSHSGYLGAQLHA</sequence>
<proteinExistence type="predicted"/>
<feature type="compositionally biased region" description="Low complexity" evidence="2">
    <location>
        <begin position="763"/>
        <end position="774"/>
    </location>
</feature>
<dbReference type="AlphaFoldDB" id="L8GHG5"/>
<gene>
    <name evidence="3" type="ORF">ACA1_373570</name>
</gene>
<accession>L8GHG5</accession>
<feature type="compositionally biased region" description="Polar residues" evidence="2">
    <location>
        <begin position="780"/>
        <end position="797"/>
    </location>
</feature>
<feature type="compositionally biased region" description="Low complexity" evidence="2">
    <location>
        <begin position="37"/>
        <end position="47"/>
    </location>
</feature>
<feature type="compositionally biased region" description="Polar residues" evidence="2">
    <location>
        <begin position="749"/>
        <end position="762"/>
    </location>
</feature>
<feature type="compositionally biased region" description="Polar residues" evidence="2">
    <location>
        <begin position="208"/>
        <end position="217"/>
    </location>
</feature>
<feature type="region of interest" description="Disordered" evidence="2">
    <location>
        <begin position="749"/>
        <end position="841"/>
    </location>
</feature>
<feature type="compositionally biased region" description="Polar residues" evidence="2">
    <location>
        <begin position="59"/>
        <end position="70"/>
    </location>
</feature>
<feature type="region of interest" description="Disordered" evidence="2">
    <location>
        <begin position="1"/>
        <end position="84"/>
    </location>
</feature>
<feature type="compositionally biased region" description="Polar residues" evidence="2">
    <location>
        <begin position="826"/>
        <end position="841"/>
    </location>
</feature>
<feature type="compositionally biased region" description="Polar residues" evidence="2">
    <location>
        <begin position="261"/>
        <end position="275"/>
    </location>
</feature>
<dbReference type="GeneID" id="14912868"/>
<evidence type="ECO:0000313" key="4">
    <source>
        <dbReference type="Proteomes" id="UP000011083"/>
    </source>
</evidence>
<feature type="region of interest" description="Disordered" evidence="2">
    <location>
        <begin position="157"/>
        <end position="303"/>
    </location>
</feature>
<dbReference type="Proteomes" id="UP000011083">
    <property type="component" value="Unassembled WGS sequence"/>
</dbReference>
<reference evidence="3 4" key="1">
    <citation type="journal article" date="2013" name="Genome Biol.">
        <title>Genome of Acanthamoeba castellanii highlights extensive lateral gene transfer and early evolution of tyrosine kinase signaling.</title>
        <authorList>
            <person name="Clarke M."/>
            <person name="Lohan A.J."/>
            <person name="Liu B."/>
            <person name="Lagkouvardos I."/>
            <person name="Roy S."/>
            <person name="Zafar N."/>
            <person name="Bertelli C."/>
            <person name="Schilde C."/>
            <person name="Kianianmomeni A."/>
            <person name="Burglin T.R."/>
            <person name="Frech C."/>
            <person name="Turcotte B."/>
            <person name="Kopec K.O."/>
            <person name="Synnott J.M."/>
            <person name="Choo C."/>
            <person name="Paponov I."/>
            <person name="Finkler A."/>
            <person name="Soon Heng Tan C."/>
            <person name="Hutchins A.P."/>
            <person name="Weinmeier T."/>
            <person name="Rattei T."/>
            <person name="Chu J.S."/>
            <person name="Gimenez G."/>
            <person name="Irimia M."/>
            <person name="Rigden D.J."/>
            <person name="Fitzpatrick D.A."/>
            <person name="Lorenzo-Morales J."/>
            <person name="Bateman A."/>
            <person name="Chiu C.H."/>
            <person name="Tang P."/>
            <person name="Hegemann P."/>
            <person name="Fromm H."/>
            <person name="Raoult D."/>
            <person name="Greub G."/>
            <person name="Miranda-Saavedra D."/>
            <person name="Chen N."/>
            <person name="Nash P."/>
            <person name="Ginger M.L."/>
            <person name="Horn M."/>
            <person name="Schaap P."/>
            <person name="Caler L."/>
            <person name="Loftus B."/>
        </authorList>
    </citation>
    <scope>NUCLEOTIDE SEQUENCE [LARGE SCALE GENOMIC DNA]</scope>
    <source>
        <strain evidence="3 4">Neff</strain>
    </source>
</reference>
<dbReference type="EMBL" id="KB008119">
    <property type="protein sequence ID" value="ELR12294.1"/>
    <property type="molecule type" value="Genomic_DNA"/>
</dbReference>
<protein>
    <submittedName>
        <fullName evidence="3">Uncharacterized protein</fullName>
    </submittedName>
</protein>